<dbReference type="SUPFAM" id="SSF53335">
    <property type="entry name" value="S-adenosyl-L-methionine-dependent methyltransferases"/>
    <property type="match status" value="1"/>
</dbReference>
<comment type="caution">
    <text evidence="2">The sequence shown here is derived from an EMBL/GenBank/DDBJ whole genome shotgun (WGS) entry which is preliminary data.</text>
</comment>
<dbReference type="Pfam" id="PF05050">
    <property type="entry name" value="Methyltransf_21"/>
    <property type="match status" value="1"/>
</dbReference>
<dbReference type="NCBIfam" id="TIGR01444">
    <property type="entry name" value="fkbM_fam"/>
    <property type="match status" value="1"/>
</dbReference>
<dbReference type="InterPro" id="IPR006342">
    <property type="entry name" value="FkbM_mtfrase"/>
</dbReference>
<evidence type="ECO:0000259" key="1">
    <source>
        <dbReference type="Pfam" id="PF05050"/>
    </source>
</evidence>
<dbReference type="EMBL" id="JACXAH010000012">
    <property type="protein sequence ID" value="MBD1372619.1"/>
    <property type="molecule type" value="Genomic_DNA"/>
</dbReference>
<keyword evidence="2" id="KW-0808">Transferase</keyword>
<dbReference type="PANTHER" id="PTHR36973">
    <property type="entry name" value="SLL1456 PROTEIN-RELATED"/>
    <property type="match status" value="1"/>
</dbReference>
<dbReference type="InterPro" id="IPR053188">
    <property type="entry name" value="FkbM_Methyltransferase"/>
</dbReference>
<dbReference type="Gene3D" id="3.40.50.150">
    <property type="entry name" value="Vaccinia Virus protein VP39"/>
    <property type="match status" value="1"/>
</dbReference>
<keyword evidence="3" id="KW-1185">Reference proteome</keyword>
<dbReference type="PANTHER" id="PTHR36973:SF4">
    <property type="entry name" value="NODULATION PROTEIN"/>
    <property type="match status" value="1"/>
</dbReference>
<name>A0A926N694_9BACL</name>
<evidence type="ECO:0000313" key="3">
    <source>
        <dbReference type="Proteomes" id="UP000661691"/>
    </source>
</evidence>
<gene>
    <name evidence="2" type="ORF">IC620_09655</name>
</gene>
<protein>
    <submittedName>
        <fullName evidence="2">FkbM family methyltransferase</fullName>
    </submittedName>
</protein>
<feature type="domain" description="Methyltransferase FkbM" evidence="1">
    <location>
        <begin position="44"/>
        <end position="180"/>
    </location>
</feature>
<keyword evidence="2" id="KW-0489">Methyltransferase</keyword>
<accession>A0A926N694</accession>
<dbReference type="GO" id="GO:0008171">
    <property type="term" value="F:O-methyltransferase activity"/>
    <property type="evidence" value="ECO:0007669"/>
    <property type="project" value="TreeGrafter"/>
</dbReference>
<dbReference type="RefSeq" id="WP_191140524.1">
    <property type="nucleotide sequence ID" value="NZ_JACXAG020000006.1"/>
</dbReference>
<dbReference type="InterPro" id="IPR029063">
    <property type="entry name" value="SAM-dependent_MTases_sf"/>
</dbReference>
<dbReference type="AlphaFoldDB" id="A0A926N694"/>
<sequence length="214" mass="24545">MRHILMPEFVKVINEQGIEPEVIMDLGCLDARDALFLKNTYPQAVTYAIEGSPASYSKFKDNKNIVPIHAVVGSYDGLSKYHIKHPSGINGIYDRGKSFGNTVLELPCYKLKTIMNKFGIAHIDVLKIDVEGATFDILLGLEDYIHKIKIMHIETETKEFFKGQKLEPMVFDHLKKSGYEMILKRWAYGNKNEQNDSIWINRHYNKETICETSS</sequence>
<reference evidence="3" key="1">
    <citation type="submission" date="2022-10" db="EMBL/GenBank/DDBJ databases">
        <title>A novel bacterium of genus Hazenella, isolated from South China Sea.</title>
        <authorList>
            <person name="Huang H."/>
            <person name="Mo K."/>
            <person name="Hu Y."/>
        </authorList>
    </citation>
    <scope>NUCLEOTIDE SEQUENCE [LARGE SCALE GENOMIC DNA]</scope>
    <source>
        <strain evidence="3">IB182357</strain>
    </source>
</reference>
<organism evidence="2 3">
    <name type="scientific">Polycladospora coralii</name>
    <dbReference type="NCBI Taxonomy" id="2771432"/>
    <lineage>
        <taxon>Bacteria</taxon>
        <taxon>Bacillati</taxon>
        <taxon>Bacillota</taxon>
        <taxon>Bacilli</taxon>
        <taxon>Bacillales</taxon>
        <taxon>Thermoactinomycetaceae</taxon>
        <taxon>Polycladospora</taxon>
    </lineage>
</organism>
<proteinExistence type="predicted"/>
<dbReference type="GO" id="GO:0032259">
    <property type="term" value="P:methylation"/>
    <property type="evidence" value="ECO:0007669"/>
    <property type="project" value="UniProtKB-KW"/>
</dbReference>
<evidence type="ECO:0000313" key="2">
    <source>
        <dbReference type="EMBL" id="MBD1372619.1"/>
    </source>
</evidence>
<dbReference type="Proteomes" id="UP000661691">
    <property type="component" value="Unassembled WGS sequence"/>
</dbReference>